<sequence>MKYAKEFLGFSESKLSQEFDIDHLFNQSRGLKHKEGFLRVFPVAKNVNRSHGVVIEGRLTETEKARDIKLMHFMTFFPF</sequence>
<evidence type="ECO:0000313" key="2">
    <source>
        <dbReference type="Proteomes" id="UP001204144"/>
    </source>
</evidence>
<evidence type="ECO:0000313" key="1">
    <source>
        <dbReference type="EMBL" id="MCP9765649.1"/>
    </source>
</evidence>
<protein>
    <submittedName>
        <fullName evidence="1">Uncharacterized protein</fullName>
    </submittedName>
</protein>
<comment type="caution">
    <text evidence="1">The sequence shown here is derived from an EMBL/GenBank/DDBJ whole genome shotgun (WGS) entry which is preliminary data.</text>
</comment>
<dbReference type="EMBL" id="RJUF01000186">
    <property type="protein sequence ID" value="MCP9765649.1"/>
    <property type="molecule type" value="Genomic_DNA"/>
</dbReference>
<gene>
    <name evidence="1" type="ORF">EGI31_22160</name>
</gene>
<keyword evidence="2" id="KW-1185">Reference proteome</keyword>
<dbReference type="AlphaFoldDB" id="A0AAE3H5P0"/>
<name>A0AAE3H5P0_9BACT</name>
<dbReference type="RefSeq" id="WP_255039367.1">
    <property type="nucleotide sequence ID" value="NZ_RJUF01000186.1"/>
</dbReference>
<dbReference type="Proteomes" id="UP001204144">
    <property type="component" value="Unassembled WGS sequence"/>
</dbReference>
<proteinExistence type="predicted"/>
<accession>A0AAE3H5P0</accession>
<organism evidence="1 2">
    <name type="scientific">Lacihabitans soyangensis</name>
    <dbReference type="NCBI Taxonomy" id="869394"/>
    <lineage>
        <taxon>Bacteria</taxon>
        <taxon>Pseudomonadati</taxon>
        <taxon>Bacteroidota</taxon>
        <taxon>Cytophagia</taxon>
        <taxon>Cytophagales</taxon>
        <taxon>Leadbetterellaceae</taxon>
        <taxon>Lacihabitans</taxon>
    </lineage>
</organism>
<reference evidence="1 2" key="1">
    <citation type="submission" date="2018-11" db="EMBL/GenBank/DDBJ databases">
        <title>Novel bacteria species description.</title>
        <authorList>
            <person name="Han J.-H."/>
        </authorList>
    </citation>
    <scope>NUCLEOTIDE SEQUENCE [LARGE SCALE GENOMIC DNA]</scope>
    <source>
        <strain evidence="1 2">KCTC23259</strain>
    </source>
</reference>